<keyword evidence="6" id="KW-0963">Cytoplasm</keyword>
<keyword evidence="9" id="KW-0809">Transit peptide</keyword>
<sequence length="360" mass="41392">MASITLCIRKASQKYLLSNYYLSSRLLLARTIKTSFQDCKNLEPQESSSYGHLLDEAKKDQSLAVRERFAEALMSYMSLEKNRSGHMKFIKEGLSRMDEFGLQKDLLSYNRLLDLFPKGRFNNKSFFDTLWPKPHPQIDLALEILSKMEDNGIRPDNVTYTILCETFSRISLPVQKCERIAFWFDKFEDIDPYRIKGDMPTDLYTLSKMALQRISGEDCKVWNIKEAEGEGDTDSFVIAASSKKQVTFLKSSSFSEETVLHVDGPHLMWLQKMPLFYYSLRLLPTSTNDSENPDGIILGVCLCQPPTQESLTLWIQTLQEEYPLTKAATVVYDVTVLNEDYYSELKTLNKSSALLPHQLE</sequence>
<evidence type="ECO:0000313" key="14">
    <source>
        <dbReference type="Proteomes" id="UP000007879"/>
    </source>
</evidence>
<reference evidence="14" key="1">
    <citation type="journal article" date="2010" name="Nature">
        <title>The Amphimedon queenslandica genome and the evolution of animal complexity.</title>
        <authorList>
            <person name="Srivastava M."/>
            <person name="Simakov O."/>
            <person name="Chapman J."/>
            <person name="Fahey B."/>
            <person name="Gauthier M.E."/>
            <person name="Mitros T."/>
            <person name="Richards G.S."/>
            <person name="Conaco C."/>
            <person name="Dacre M."/>
            <person name="Hellsten U."/>
            <person name="Larroux C."/>
            <person name="Putnam N.H."/>
            <person name="Stanke M."/>
            <person name="Adamska M."/>
            <person name="Darling A."/>
            <person name="Degnan S.M."/>
            <person name="Oakley T.H."/>
            <person name="Plachetzki D.C."/>
            <person name="Zhai Y."/>
            <person name="Adamski M."/>
            <person name="Calcino A."/>
            <person name="Cummins S.F."/>
            <person name="Goodstein D.M."/>
            <person name="Harris C."/>
            <person name="Jackson D.J."/>
            <person name="Leys S.P."/>
            <person name="Shu S."/>
            <person name="Woodcroft B.J."/>
            <person name="Vervoort M."/>
            <person name="Kosik K.S."/>
            <person name="Manning G."/>
            <person name="Degnan B.M."/>
            <person name="Rokhsar D.S."/>
        </authorList>
    </citation>
    <scope>NUCLEOTIDE SEQUENCE [LARGE SCALE GENOMIC DNA]</scope>
</reference>
<dbReference type="PANTHER" id="PTHR13113">
    <property type="entry name" value="ECSIT EVOLUTIONARILY CONSERVED SIGNALING INTERMEDIATE IN TOLL PATHWAYS"/>
    <property type="match status" value="1"/>
</dbReference>
<evidence type="ECO:0000256" key="10">
    <source>
        <dbReference type="ARBA" id="ARBA00023128"/>
    </source>
</evidence>
<dbReference type="InParanoid" id="A0A1X7US75"/>
<evidence type="ECO:0000256" key="11">
    <source>
        <dbReference type="ARBA" id="ARBA00023242"/>
    </source>
</evidence>
<dbReference type="InterPro" id="IPR046448">
    <property type="entry name" value="ECSIT_N"/>
</dbReference>
<dbReference type="KEGG" id="aqu:105312872"/>
<gene>
    <name evidence="13" type="primary">105312872</name>
</gene>
<protein>
    <recommendedName>
        <fullName evidence="5">Evolutionarily conserved signaling intermediate in Toll pathway, mitochondrial</fullName>
    </recommendedName>
</protein>
<comment type="similarity">
    <text evidence="4">Belongs to the ECSIT family.</text>
</comment>
<dbReference type="GO" id="GO:0005634">
    <property type="term" value="C:nucleus"/>
    <property type="evidence" value="ECO:0007669"/>
    <property type="project" value="UniProtKB-SubCell"/>
</dbReference>
<dbReference type="OrthoDB" id="10064298at2759"/>
<evidence type="ECO:0000256" key="6">
    <source>
        <dbReference type="ARBA" id="ARBA00022490"/>
    </source>
</evidence>
<dbReference type="EnsemblMetazoa" id="XM_011405843.2">
    <property type="protein sequence ID" value="XP_011404145.1"/>
    <property type="gene ID" value="LOC105312872"/>
</dbReference>
<name>A0A1X7US75_AMPQE</name>
<keyword evidence="11" id="KW-0539">Nucleus</keyword>
<evidence type="ECO:0000256" key="1">
    <source>
        <dbReference type="ARBA" id="ARBA00004123"/>
    </source>
</evidence>
<dbReference type="GO" id="GO:0007178">
    <property type="term" value="P:cell surface receptor protein serine/threonine kinase signaling pathway"/>
    <property type="evidence" value="ECO:0007669"/>
    <property type="project" value="TreeGrafter"/>
</dbReference>
<evidence type="ECO:0000256" key="9">
    <source>
        <dbReference type="ARBA" id="ARBA00022946"/>
    </source>
</evidence>
<dbReference type="EnsemblMetazoa" id="Aqu2.1.30845_001">
    <property type="protein sequence ID" value="Aqu2.1.30845_001"/>
    <property type="gene ID" value="Aqu2.1.30845"/>
</dbReference>
<evidence type="ECO:0000256" key="4">
    <source>
        <dbReference type="ARBA" id="ARBA00007674"/>
    </source>
</evidence>
<dbReference type="GO" id="GO:0045087">
    <property type="term" value="P:innate immune response"/>
    <property type="evidence" value="ECO:0007669"/>
    <property type="project" value="UniProtKB-KW"/>
</dbReference>
<organism evidence="13">
    <name type="scientific">Amphimedon queenslandica</name>
    <name type="common">Sponge</name>
    <dbReference type="NCBI Taxonomy" id="400682"/>
    <lineage>
        <taxon>Eukaryota</taxon>
        <taxon>Metazoa</taxon>
        <taxon>Porifera</taxon>
        <taxon>Demospongiae</taxon>
        <taxon>Heteroscleromorpha</taxon>
        <taxon>Haplosclerida</taxon>
        <taxon>Niphatidae</taxon>
        <taxon>Amphimedon</taxon>
    </lineage>
</organism>
<dbReference type="PANTHER" id="PTHR13113:SF1">
    <property type="entry name" value="EVOLUTIONARILY CONSERVED SIGNALING INTERMEDIATE IN TOLL PATHWAY, MITOCHONDRIAL"/>
    <property type="match status" value="1"/>
</dbReference>
<evidence type="ECO:0000256" key="2">
    <source>
        <dbReference type="ARBA" id="ARBA00004173"/>
    </source>
</evidence>
<dbReference type="InterPro" id="IPR011990">
    <property type="entry name" value="TPR-like_helical_dom_sf"/>
</dbReference>
<comment type="subcellular location">
    <subcellularLocation>
        <location evidence="3">Cytoplasm</location>
    </subcellularLocation>
    <subcellularLocation>
        <location evidence="2">Mitochondrion</location>
    </subcellularLocation>
    <subcellularLocation>
        <location evidence="1">Nucleus</location>
    </subcellularLocation>
</comment>
<keyword evidence="8" id="KW-0391">Immunity</keyword>
<dbReference type="GO" id="GO:0005739">
    <property type="term" value="C:mitochondrion"/>
    <property type="evidence" value="ECO:0007669"/>
    <property type="project" value="UniProtKB-SubCell"/>
</dbReference>
<dbReference type="InterPro" id="IPR010418">
    <property type="entry name" value="ECSIT"/>
</dbReference>
<dbReference type="Proteomes" id="UP000007879">
    <property type="component" value="Unassembled WGS sequence"/>
</dbReference>
<feature type="domain" description="ECSIT C-terminal" evidence="12">
    <location>
        <begin position="242"/>
        <end position="335"/>
    </location>
</feature>
<proteinExistence type="inferred from homology"/>
<dbReference type="eggNOG" id="KOG3941">
    <property type="taxonomic scope" value="Eukaryota"/>
</dbReference>
<dbReference type="Gene3D" id="1.25.40.10">
    <property type="entry name" value="Tetratricopeptide repeat domain"/>
    <property type="match status" value="1"/>
</dbReference>
<evidence type="ECO:0000256" key="3">
    <source>
        <dbReference type="ARBA" id="ARBA00004496"/>
    </source>
</evidence>
<dbReference type="Pfam" id="PF06239">
    <property type="entry name" value="ECSIT_N"/>
    <property type="match status" value="1"/>
</dbReference>
<dbReference type="SMART" id="SM01284">
    <property type="entry name" value="ECSIT_Cterm"/>
    <property type="match status" value="1"/>
</dbReference>
<evidence type="ECO:0000259" key="12">
    <source>
        <dbReference type="SMART" id="SM01284"/>
    </source>
</evidence>
<reference evidence="13" key="2">
    <citation type="submission" date="2017-05" db="UniProtKB">
        <authorList>
            <consortium name="EnsemblMetazoa"/>
        </authorList>
    </citation>
    <scope>IDENTIFICATION</scope>
</reference>
<keyword evidence="7" id="KW-0399">Innate immunity</keyword>
<evidence type="ECO:0000256" key="8">
    <source>
        <dbReference type="ARBA" id="ARBA00022859"/>
    </source>
</evidence>
<evidence type="ECO:0000256" key="5">
    <source>
        <dbReference type="ARBA" id="ARBA00019998"/>
    </source>
</evidence>
<evidence type="ECO:0000313" key="13">
    <source>
        <dbReference type="EnsemblMetazoa" id="Aqu2.1.30845_001"/>
    </source>
</evidence>
<dbReference type="InterPro" id="IPR029342">
    <property type="entry name" value="ECIST_C"/>
</dbReference>
<dbReference type="AlphaFoldDB" id="A0A1X7US75"/>
<dbReference type="STRING" id="400682.A0A1X7US75"/>
<keyword evidence="14" id="KW-1185">Reference proteome</keyword>
<accession>A0A1X7US75</accession>
<keyword evidence="10" id="KW-0496">Mitochondrion</keyword>
<evidence type="ECO:0000256" key="7">
    <source>
        <dbReference type="ARBA" id="ARBA00022588"/>
    </source>
</evidence>